<proteinExistence type="predicted"/>
<name>A0ACC2XHD3_9TREE</name>
<evidence type="ECO:0000313" key="2">
    <source>
        <dbReference type="Proteomes" id="UP001234202"/>
    </source>
</evidence>
<gene>
    <name evidence="1" type="ORF">QFC24_004235</name>
</gene>
<comment type="caution">
    <text evidence="1">The sequence shown here is derived from an EMBL/GenBank/DDBJ whole genome shotgun (WGS) entry which is preliminary data.</text>
</comment>
<reference evidence="1" key="1">
    <citation type="submission" date="2023-04" db="EMBL/GenBank/DDBJ databases">
        <title>Draft Genome sequencing of Naganishia species isolated from polar environments using Oxford Nanopore Technology.</title>
        <authorList>
            <person name="Leo P."/>
            <person name="Venkateswaran K."/>
        </authorList>
    </citation>
    <scope>NUCLEOTIDE SEQUENCE</scope>
    <source>
        <strain evidence="1">DBVPG 5303</strain>
    </source>
</reference>
<dbReference type="EMBL" id="JASBWV010000014">
    <property type="protein sequence ID" value="KAJ9122804.1"/>
    <property type="molecule type" value="Genomic_DNA"/>
</dbReference>
<sequence length="229" mass="24831">MPPFAYSPLISGIKEKVEAVLAVGQKIYVACNGGILQVYELQYAQDADSSAPKAKLVKTKKGVSRRQIDQLGYIEDTNTLVVLSESQITLWDLPNLKAPTILTQLKNVQSFGTHNTLQPKSSLVATTKKKDISAEEGASKGGYGLVDQDEKVLVSTLMVGCRKRVAVLSWSGGKPLGGLRSPRVCIGSRSAPFSKDDYLSVSEITLHCPPTRITNRFLHPSDTIMAITI</sequence>
<accession>A0ACC2XHD3</accession>
<protein>
    <submittedName>
        <fullName evidence="1">Uncharacterized protein</fullName>
    </submittedName>
</protein>
<organism evidence="1 2">
    <name type="scientific">Naganishia onofrii</name>
    <dbReference type="NCBI Taxonomy" id="1851511"/>
    <lineage>
        <taxon>Eukaryota</taxon>
        <taxon>Fungi</taxon>
        <taxon>Dikarya</taxon>
        <taxon>Basidiomycota</taxon>
        <taxon>Agaricomycotina</taxon>
        <taxon>Tremellomycetes</taxon>
        <taxon>Filobasidiales</taxon>
        <taxon>Filobasidiaceae</taxon>
        <taxon>Naganishia</taxon>
    </lineage>
</organism>
<dbReference type="Proteomes" id="UP001234202">
    <property type="component" value="Unassembled WGS sequence"/>
</dbReference>
<evidence type="ECO:0000313" key="1">
    <source>
        <dbReference type="EMBL" id="KAJ9122804.1"/>
    </source>
</evidence>
<keyword evidence="2" id="KW-1185">Reference proteome</keyword>